<dbReference type="AntiFam" id="ANF00135">
    <property type="entry name" value="Shadow ORF (opposite gmr)"/>
</dbReference>
<accession>A0A6J7ASF8</accession>
<evidence type="ECO:0000313" key="2">
    <source>
        <dbReference type="EMBL" id="CAB4835941.1"/>
    </source>
</evidence>
<evidence type="ECO:0000256" key="1">
    <source>
        <dbReference type="SAM" id="MobiDB-lite"/>
    </source>
</evidence>
<dbReference type="AlphaFoldDB" id="A0A6J7ASF8"/>
<proteinExistence type="predicted"/>
<organism evidence="2">
    <name type="scientific">freshwater metagenome</name>
    <dbReference type="NCBI Taxonomy" id="449393"/>
    <lineage>
        <taxon>unclassified sequences</taxon>
        <taxon>metagenomes</taxon>
        <taxon>ecological metagenomes</taxon>
    </lineage>
</organism>
<name>A0A6J7ASF8_9ZZZZ</name>
<protein>
    <submittedName>
        <fullName evidence="2">Unannotated protein</fullName>
    </submittedName>
</protein>
<dbReference type="EMBL" id="CAFAAV010000350">
    <property type="protein sequence ID" value="CAB4835941.1"/>
    <property type="molecule type" value="Genomic_DNA"/>
</dbReference>
<feature type="compositionally biased region" description="Basic and acidic residues" evidence="1">
    <location>
        <begin position="1"/>
        <end position="17"/>
    </location>
</feature>
<gene>
    <name evidence="2" type="ORF">UFOPK3099_02937</name>
</gene>
<sequence>MRKGLEQRPGTDRHDRAGVLGDGNELGRRDDGAVRLLPAHQRFEADDIARLQIEDRLVEQTELAAVESAVERSFDGEAMGDPLVHRLVVDGQTVAAGILGAIHRRVGMSDKILGCRARRRADGSHADAGGDEDIALAEGKWFAEHSEQALGGSHCGALRLGVGIEHHVFVARQASHDGVGRHCVDEAAGHGDQHLIAGGVAQRVVDVLEAVEVDEEQRGVLVGVPAGAQ</sequence>
<feature type="region of interest" description="Disordered" evidence="1">
    <location>
        <begin position="1"/>
        <end position="26"/>
    </location>
</feature>
<reference evidence="2" key="1">
    <citation type="submission" date="2020-05" db="EMBL/GenBank/DDBJ databases">
        <authorList>
            <person name="Chiriac C."/>
            <person name="Salcher M."/>
            <person name="Ghai R."/>
            <person name="Kavagutti S V."/>
        </authorList>
    </citation>
    <scope>NUCLEOTIDE SEQUENCE</scope>
</reference>